<evidence type="ECO:0000313" key="5">
    <source>
        <dbReference type="Proteomes" id="UP001302666"/>
    </source>
</evidence>
<keyword evidence="5" id="KW-1185">Reference proteome</keyword>
<evidence type="ECO:0000256" key="1">
    <source>
        <dbReference type="SAM" id="Phobius"/>
    </source>
</evidence>
<keyword evidence="1" id="KW-0812">Transmembrane</keyword>
<dbReference type="AlphaFoldDB" id="A0A2T1AII9"/>
<dbReference type="Proteomes" id="UP001302666">
    <property type="component" value="Chromosome"/>
</dbReference>
<gene>
    <name evidence="2" type="ORF">CLV89_104234</name>
    <name evidence="3" type="ORF">R1T40_02370</name>
</gene>
<protein>
    <submittedName>
        <fullName evidence="2">Uncharacterized protein</fullName>
    </submittedName>
</protein>
<evidence type="ECO:0000313" key="4">
    <source>
        <dbReference type="Proteomes" id="UP000237718"/>
    </source>
</evidence>
<reference evidence="3 5" key="2">
    <citation type="submission" date="2023-10" db="EMBL/GenBank/DDBJ databases">
        <title>Eight complete genome sequences of bacteria isolated from laboratory stock of Giant Kelp gametophytes.</title>
        <authorList>
            <person name="Tolentino B."/>
            <person name="Nuzhdin S."/>
        </authorList>
    </citation>
    <scope>NUCLEOTIDE SEQUENCE [LARGE SCALE GENOMIC DNA]</scope>
    <source>
        <strain evidence="3 5">LC.270.F.C4</strain>
    </source>
</reference>
<feature type="transmembrane region" description="Helical" evidence="1">
    <location>
        <begin position="20"/>
        <end position="41"/>
    </location>
</feature>
<dbReference type="RefSeq" id="WP_106163341.1">
    <property type="nucleotide sequence ID" value="NZ_CP136704.1"/>
</dbReference>
<dbReference type="Proteomes" id="UP000237718">
    <property type="component" value="Unassembled WGS sequence"/>
</dbReference>
<dbReference type="EMBL" id="PVUF01000004">
    <property type="protein sequence ID" value="PRZ48406.1"/>
    <property type="molecule type" value="Genomic_DNA"/>
</dbReference>
<evidence type="ECO:0000313" key="2">
    <source>
        <dbReference type="EMBL" id="PRZ48406.1"/>
    </source>
</evidence>
<accession>A0A2T1AII9</accession>
<organism evidence="2 4">
    <name type="scientific">Tritonibacter scottomollicae</name>
    <name type="common">Epibacterium scottomollicae</name>
    <dbReference type="NCBI Taxonomy" id="483013"/>
    <lineage>
        <taxon>Bacteria</taxon>
        <taxon>Pseudomonadati</taxon>
        <taxon>Pseudomonadota</taxon>
        <taxon>Alphaproteobacteria</taxon>
        <taxon>Rhodobacterales</taxon>
        <taxon>Paracoccaceae</taxon>
        <taxon>Tritonibacter</taxon>
    </lineage>
</organism>
<evidence type="ECO:0000313" key="3">
    <source>
        <dbReference type="EMBL" id="WOI33617.1"/>
    </source>
</evidence>
<keyword evidence="1" id="KW-1133">Transmembrane helix</keyword>
<reference evidence="2 4" key="1">
    <citation type="submission" date="2018-03" db="EMBL/GenBank/DDBJ databases">
        <title>Genomic Encyclopedia of Archaeal and Bacterial Type Strains, Phase II (KMG-II): from individual species to whole genera.</title>
        <authorList>
            <person name="Goeker M."/>
        </authorList>
    </citation>
    <scope>NUCLEOTIDE SEQUENCE [LARGE SCALE GENOMIC DNA]</scope>
    <source>
        <strain evidence="2 4">DSM 25328</strain>
    </source>
</reference>
<dbReference type="EMBL" id="CP136704">
    <property type="protein sequence ID" value="WOI33617.1"/>
    <property type="molecule type" value="Genomic_DNA"/>
</dbReference>
<sequence length="66" mass="7107">MSAPDTNIEKEEKRHKPSLIAIRVSIVVVLVMLGVFLLSVANNASDEEVATDEVPSLTDEQVGVSD</sequence>
<proteinExistence type="predicted"/>
<keyword evidence="1" id="KW-0472">Membrane</keyword>
<name>A0A2T1AII9_TRISK</name>